<keyword evidence="3" id="KW-1185">Reference proteome</keyword>
<sequence length="133" mass="14509">MITRLCPRPQKLVLEANSTDLDKTLQTVSINHDISQDDCFPQYRARAVATGSLANQGITTTSPPLLTATPLPNANPPSVVSRPPVQQPQPRYQLPGTSHSQVCPSTFSHQVFITVLPNPVVSSTWKCLIKHSN</sequence>
<evidence type="ECO:0000256" key="1">
    <source>
        <dbReference type="SAM" id="MobiDB-lite"/>
    </source>
</evidence>
<reference evidence="2" key="1">
    <citation type="submission" date="2020-05" db="EMBL/GenBank/DDBJ databases">
        <title>WGS assembly of Panicum virgatum.</title>
        <authorList>
            <person name="Lovell J.T."/>
            <person name="Jenkins J."/>
            <person name="Shu S."/>
            <person name="Juenger T.E."/>
            <person name="Schmutz J."/>
        </authorList>
    </citation>
    <scope>NUCLEOTIDE SEQUENCE</scope>
    <source>
        <strain evidence="2">AP13</strain>
    </source>
</reference>
<comment type="caution">
    <text evidence="2">The sequence shown here is derived from an EMBL/GenBank/DDBJ whole genome shotgun (WGS) entry which is preliminary data.</text>
</comment>
<evidence type="ECO:0000313" key="2">
    <source>
        <dbReference type="EMBL" id="KAG2577469.1"/>
    </source>
</evidence>
<evidence type="ECO:0000313" key="3">
    <source>
        <dbReference type="Proteomes" id="UP000823388"/>
    </source>
</evidence>
<dbReference type="EMBL" id="CM029048">
    <property type="protein sequence ID" value="KAG2577469.1"/>
    <property type="molecule type" value="Genomic_DNA"/>
</dbReference>
<dbReference type="AlphaFoldDB" id="A0A8T0QWW6"/>
<accession>A0A8T0QWW6</accession>
<dbReference type="Proteomes" id="UP000823388">
    <property type="component" value="Chromosome 6N"/>
</dbReference>
<name>A0A8T0QWW6_PANVG</name>
<organism evidence="2 3">
    <name type="scientific">Panicum virgatum</name>
    <name type="common">Blackwell switchgrass</name>
    <dbReference type="NCBI Taxonomy" id="38727"/>
    <lineage>
        <taxon>Eukaryota</taxon>
        <taxon>Viridiplantae</taxon>
        <taxon>Streptophyta</taxon>
        <taxon>Embryophyta</taxon>
        <taxon>Tracheophyta</taxon>
        <taxon>Spermatophyta</taxon>
        <taxon>Magnoliopsida</taxon>
        <taxon>Liliopsida</taxon>
        <taxon>Poales</taxon>
        <taxon>Poaceae</taxon>
        <taxon>PACMAD clade</taxon>
        <taxon>Panicoideae</taxon>
        <taxon>Panicodae</taxon>
        <taxon>Paniceae</taxon>
        <taxon>Panicinae</taxon>
        <taxon>Panicum</taxon>
        <taxon>Panicum sect. Hiantes</taxon>
    </lineage>
</organism>
<feature type="region of interest" description="Disordered" evidence="1">
    <location>
        <begin position="56"/>
        <end position="98"/>
    </location>
</feature>
<proteinExistence type="predicted"/>
<feature type="compositionally biased region" description="Low complexity" evidence="1">
    <location>
        <begin position="59"/>
        <end position="91"/>
    </location>
</feature>
<protein>
    <submittedName>
        <fullName evidence="2">Uncharacterized protein</fullName>
    </submittedName>
</protein>
<gene>
    <name evidence="2" type="ORF">PVAP13_6NG108203</name>
</gene>